<dbReference type="PROSITE" id="PS00632">
    <property type="entry name" value="RIBOSOMAL_S4"/>
    <property type="match status" value="1"/>
</dbReference>
<accession>A0A8H5HEB3</accession>
<comment type="caution">
    <text evidence="9">The sequence shown here is derived from an EMBL/GenBank/DDBJ whole genome shotgun (WGS) entry which is preliminary data.</text>
</comment>
<dbReference type="GO" id="GO:0019843">
    <property type="term" value="F:rRNA binding"/>
    <property type="evidence" value="ECO:0007669"/>
    <property type="project" value="UniProtKB-KW"/>
</dbReference>
<evidence type="ECO:0000256" key="6">
    <source>
        <dbReference type="PROSITE-ProRule" id="PRU00182"/>
    </source>
</evidence>
<proteinExistence type="inferred from homology"/>
<evidence type="ECO:0000256" key="5">
    <source>
        <dbReference type="ARBA" id="ARBA00023274"/>
    </source>
</evidence>
<evidence type="ECO:0000259" key="8">
    <source>
        <dbReference type="SMART" id="SM00363"/>
    </source>
</evidence>
<dbReference type="GO" id="GO:0005763">
    <property type="term" value="C:mitochondrial small ribosomal subunit"/>
    <property type="evidence" value="ECO:0007669"/>
    <property type="project" value="TreeGrafter"/>
</dbReference>
<dbReference type="PANTHER" id="PTHR11831">
    <property type="entry name" value="30S 40S RIBOSOMAL PROTEIN"/>
    <property type="match status" value="1"/>
</dbReference>
<dbReference type="OrthoDB" id="3356781at2759"/>
<dbReference type="SMART" id="SM00363">
    <property type="entry name" value="S4"/>
    <property type="match status" value="1"/>
</dbReference>
<dbReference type="PROSITE" id="PS50889">
    <property type="entry name" value="S4"/>
    <property type="match status" value="1"/>
</dbReference>
<protein>
    <recommendedName>
        <fullName evidence="8">RNA-binding S4 domain-containing protein</fullName>
    </recommendedName>
</protein>
<dbReference type="CDD" id="cd00165">
    <property type="entry name" value="S4"/>
    <property type="match status" value="1"/>
</dbReference>
<dbReference type="InterPro" id="IPR018079">
    <property type="entry name" value="Ribosomal_uS4_CS"/>
</dbReference>
<dbReference type="Pfam" id="PF01479">
    <property type="entry name" value="S4"/>
    <property type="match status" value="1"/>
</dbReference>
<dbReference type="Proteomes" id="UP000565441">
    <property type="component" value="Unassembled WGS sequence"/>
</dbReference>
<evidence type="ECO:0000313" key="9">
    <source>
        <dbReference type="EMBL" id="KAF5381693.1"/>
    </source>
</evidence>
<dbReference type="InterPro" id="IPR036986">
    <property type="entry name" value="S4_RNA-bd_sf"/>
</dbReference>
<dbReference type="InterPro" id="IPR002942">
    <property type="entry name" value="S4_RNA-bd"/>
</dbReference>
<feature type="domain" description="RNA-binding S4" evidence="8">
    <location>
        <begin position="132"/>
        <end position="195"/>
    </location>
</feature>
<evidence type="ECO:0000256" key="2">
    <source>
        <dbReference type="ARBA" id="ARBA00022730"/>
    </source>
</evidence>
<organism evidence="9 10">
    <name type="scientific">Tricholomella constricta</name>
    <dbReference type="NCBI Taxonomy" id="117010"/>
    <lineage>
        <taxon>Eukaryota</taxon>
        <taxon>Fungi</taxon>
        <taxon>Dikarya</taxon>
        <taxon>Basidiomycota</taxon>
        <taxon>Agaricomycotina</taxon>
        <taxon>Agaricomycetes</taxon>
        <taxon>Agaricomycetidae</taxon>
        <taxon>Agaricales</taxon>
        <taxon>Tricholomatineae</taxon>
        <taxon>Lyophyllaceae</taxon>
        <taxon>Tricholomella</taxon>
    </lineage>
</organism>
<dbReference type="Gene3D" id="3.10.290.10">
    <property type="entry name" value="RNA-binding S4 domain"/>
    <property type="match status" value="1"/>
</dbReference>
<keyword evidence="10" id="KW-1185">Reference proteome</keyword>
<feature type="compositionally biased region" description="Basic and acidic residues" evidence="7">
    <location>
        <begin position="214"/>
        <end position="225"/>
    </location>
</feature>
<keyword evidence="3 6" id="KW-0694">RNA-binding</keyword>
<dbReference type="EMBL" id="JAACJP010000010">
    <property type="protein sequence ID" value="KAF5381693.1"/>
    <property type="molecule type" value="Genomic_DNA"/>
</dbReference>
<evidence type="ECO:0000256" key="3">
    <source>
        <dbReference type="ARBA" id="ARBA00022884"/>
    </source>
</evidence>
<evidence type="ECO:0000256" key="7">
    <source>
        <dbReference type="SAM" id="MobiDB-lite"/>
    </source>
</evidence>
<name>A0A8H5HEB3_9AGAR</name>
<gene>
    <name evidence="9" type="ORF">D9615_005459</name>
</gene>
<reference evidence="9 10" key="1">
    <citation type="journal article" date="2020" name="ISME J.">
        <title>Uncovering the hidden diversity of litter-decomposition mechanisms in mushroom-forming fungi.</title>
        <authorList>
            <person name="Floudas D."/>
            <person name="Bentzer J."/>
            <person name="Ahren D."/>
            <person name="Johansson T."/>
            <person name="Persson P."/>
            <person name="Tunlid A."/>
        </authorList>
    </citation>
    <scope>NUCLEOTIDE SEQUENCE [LARGE SCALE GENOMIC DNA]</scope>
    <source>
        <strain evidence="9 10">CBS 661.87</strain>
    </source>
</reference>
<dbReference type="GO" id="GO:0003735">
    <property type="term" value="F:structural constituent of ribosome"/>
    <property type="evidence" value="ECO:0007669"/>
    <property type="project" value="TreeGrafter"/>
</dbReference>
<feature type="region of interest" description="Disordered" evidence="7">
    <location>
        <begin position="246"/>
        <end position="273"/>
    </location>
</feature>
<dbReference type="PANTHER" id="PTHR11831:SF4">
    <property type="entry name" value="SMALL RIBOSOMAL SUBUNIT PROTEIN US4M"/>
    <property type="match status" value="1"/>
</dbReference>
<dbReference type="AlphaFoldDB" id="A0A8H5HEB3"/>
<comment type="similarity">
    <text evidence="1">Belongs to the universal ribosomal protein uS4 family.</text>
</comment>
<dbReference type="InterPro" id="IPR022801">
    <property type="entry name" value="Ribosomal_uS4"/>
</dbReference>
<feature type="region of interest" description="Disordered" evidence="7">
    <location>
        <begin position="214"/>
        <end position="233"/>
    </location>
</feature>
<evidence type="ECO:0000256" key="1">
    <source>
        <dbReference type="ARBA" id="ARBA00007465"/>
    </source>
</evidence>
<keyword evidence="4" id="KW-0689">Ribosomal protein</keyword>
<keyword evidence="2 6" id="KW-0699">rRNA-binding</keyword>
<evidence type="ECO:0000256" key="4">
    <source>
        <dbReference type="ARBA" id="ARBA00022980"/>
    </source>
</evidence>
<evidence type="ECO:0000313" key="10">
    <source>
        <dbReference type="Proteomes" id="UP000565441"/>
    </source>
</evidence>
<sequence length="390" mass="44490">MRDAGVFSIKRALPRMSWTPKNLFNLYVRTAGPKRREITFKSANSTLFQQRWKSKAVVRAYHGDYINEKIFKRWYLPETLPDVRPKRKVLGDDKASLEEFALRKKKEEDLAREEEKKGMAPVGSLMFAEVERRIDVFLFRCCFAHSVYEARRLVIHGDVMLNGKKHQNANTRLAPGDMVSVNPSAIRFFKPPNGNSWYDVNGYEAKVKRFEALQQREPKPAKPEEPLGSSPTAAEQAVIDAHFKEGSASSDTAAESETEAAAEVPAELPAETKPAGPDIGITPFYLPHFAAPWLFIPAYIEPCFTTCSAIYVRHPTARPGYSEIPTPYDADGEIVRFAWEWYVERRPRMRSKAQLARMPEDRALAQMEDIDEGRKRLRKDVLRIAAGRRT</sequence>
<feature type="compositionally biased region" description="Low complexity" evidence="7">
    <location>
        <begin position="261"/>
        <end position="272"/>
    </location>
</feature>
<dbReference type="SUPFAM" id="SSF55174">
    <property type="entry name" value="Alpha-L RNA-binding motif"/>
    <property type="match status" value="1"/>
</dbReference>
<dbReference type="GO" id="GO:0042274">
    <property type="term" value="P:ribosomal small subunit biogenesis"/>
    <property type="evidence" value="ECO:0007669"/>
    <property type="project" value="TreeGrafter"/>
</dbReference>
<keyword evidence="5" id="KW-0687">Ribonucleoprotein</keyword>